<accession>A0A2W4VQ30</accession>
<dbReference type="Proteomes" id="UP000249354">
    <property type="component" value="Unassembled WGS sequence"/>
</dbReference>
<evidence type="ECO:0000259" key="1">
    <source>
        <dbReference type="Pfam" id="PF05685"/>
    </source>
</evidence>
<dbReference type="EMBL" id="QBMC01000172">
    <property type="protein sequence ID" value="PZO11735.1"/>
    <property type="molecule type" value="Genomic_DNA"/>
</dbReference>
<proteinExistence type="predicted"/>
<sequence length="86" mass="9685">MTVAVQKLTFEEYLKYEDGTDTRYELVNGELVPMSVGKGIHALIVDFLVDQIKRAIVELGRSDMAMSAASGRTVAQRRQTRDFPYS</sequence>
<dbReference type="InterPro" id="IPR012296">
    <property type="entry name" value="Nuclease_put_TT1808"/>
</dbReference>
<dbReference type="SUPFAM" id="SSF52980">
    <property type="entry name" value="Restriction endonuclease-like"/>
    <property type="match status" value="1"/>
</dbReference>
<organism evidence="2 3">
    <name type="scientific">Leptolyngbya foveolarum</name>
    <dbReference type="NCBI Taxonomy" id="47253"/>
    <lineage>
        <taxon>Bacteria</taxon>
        <taxon>Bacillati</taxon>
        <taxon>Cyanobacteriota</taxon>
        <taxon>Cyanophyceae</taxon>
        <taxon>Leptolyngbyales</taxon>
        <taxon>Leptolyngbyaceae</taxon>
        <taxon>Leptolyngbya group</taxon>
        <taxon>Leptolyngbya</taxon>
    </lineage>
</organism>
<feature type="domain" description="Putative restriction endonuclease" evidence="1">
    <location>
        <begin position="10"/>
        <end position="66"/>
    </location>
</feature>
<dbReference type="AlphaFoldDB" id="A0A2W4VQ30"/>
<gene>
    <name evidence="2" type="ORF">DCF25_18930</name>
</gene>
<dbReference type="InterPro" id="IPR011335">
    <property type="entry name" value="Restrct_endonuc-II-like"/>
</dbReference>
<comment type="caution">
    <text evidence="2">The sequence shown here is derived from an EMBL/GenBank/DDBJ whole genome shotgun (WGS) entry which is preliminary data.</text>
</comment>
<dbReference type="Pfam" id="PF05685">
    <property type="entry name" value="Uma2"/>
    <property type="match status" value="1"/>
</dbReference>
<protein>
    <recommendedName>
        <fullName evidence="1">Putative restriction endonuclease domain-containing protein</fullName>
    </recommendedName>
</protein>
<dbReference type="InterPro" id="IPR008538">
    <property type="entry name" value="Uma2"/>
</dbReference>
<evidence type="ECO:0000313" key="2">
    <source>
        <dbReference type="EMBL" id="PZO11735.1"/>
    </source>
</evidence>
<dbReference type="Gene3D" id="3.90.1570.10">
    <property type="entry name" value="tt1808, chain A"/>
    <property type="match status" value="1"/>
</dbReference>
<evidence type="ECO:0000313" key="3">
    <source>
        <dbReference type="Proteomes" id="UP000249354"/>
    </source>
</evidence>
<reference evidence="2 3" key="2">
    <citation type="submission" date="2018-06" db="EMBL/GenBank/DDBJ databases">
        <title>Metagenomic assembly of (sub)arctic Cyanobacteria and their associated microbiome from non-axenic cultures.</title>
        <authorList>
            <person name="Baurain D."/>
        </authorList>
    </citation>
    <scope>NUCLEOTIDE SEQUENCE [LARGE SCALE GENOMIC DNA]</scope>
    <source>
        <strain evidence="2">ULC129bin1</strain>
    </source>
</reference>
<name>A0A2W4VQ30_9CYAN</name>
<reference evidence="3" key="1">
    <citation type="submission" date="2018-04" db="EMBL/GenBank/DDBJ databases">
        <authorList>
            <person name="Cornet L."/>
        </authorList>
    </citation>
    <scope>NUCLEOTIDE SEQUENCE [LARGE SCALE GENOMIC DNA]</scope>
</reference>